<feature type="chain" id="PRO_5018778058" description="ABC transporter substrate-binding protein" evidence="1">
    <location>
        <begin position="16"/>
        <end position="539"/>
    </location>
</feature>
<dbReference type="KEGG" id="ment:CS528_00105"/>
<evidence type="ECO:0000313" key="2">
    <source>
        <dbReference type="EMBL" id="ATQ35186.1"/>
    </source>
</evidence>
<sequence length="539" mass="60262">MKKLLLTLSSTLILATTGMSVVSCTVKPEKEVILLLPGESIGSGSTYIQDAYREIANQFNKDHENDENFVPVKVVWKPSGTIQSAILSGDNLPDLYVSYPDQAALYKSTKLANKTRDMKVSMIGNDQDKKGIDAWNNFNDDLISPSFLKEGQYNNEQLVLPFGKSFDVSVINVNLFIDYLSIYDENAAETIKSNYEDYNKNNRAALTNSKGKVSDISFFNKSLSRKILEITPETTRNEGPAKWAKDLAGKTDVDLISGIREIFKDIDKVLKITSDYNKLDQYVKTHPNQNAIDVKIKDATWKEKTTDNPKSGSVVVQGNKSINKNYAFAIDSLANKFLMDYSAKTGNEIINTTDKDNNFFYSVEYAKQSAQLILNNEWEGSENTLKYLDGMWDIAYANKNWKNSSVFTEQWDGVFATSVSEPKKIYTSTYFANGTTFMAAGSSAGSYNFTKNSYINDQKPNEWGINADKNIDITYSGVKNADIITAPSTSGVGTGNAFMSQGPGIAGSNRTGQMQQKKKKQLHSFYNIWFNHKFQLNLD</sequence>
<dbReference type="Gene3D" id="3.40.190.10">
    <property type="entry name" value="Periplasmic binding protein-like II"/>
    <property type="match status" value="1"/>
</dbReference>
<gene>
    <name evidence="2" type="ORF">CS528_00105</name>
</gene>
<evidence type="ECO:0000256" key="1">
    <source>
        <dbReference type="SAM" id="SignalP"/>
    </source>
</evidence>
<evidence type="ECO:0000313" key="3">
    <source>
        <dbReference type="Proteomes" id="UP000232226"/>
    </source>
</evidence>
<dbReference type="SUPFAM" id="SSF53850">
    <property type="entry name" value="Periplasmic binding protein-like II"/>
    <property type="match status" value="1"/>
</dbReference>
<accession>A0A3S5XYQ3</accession>
<dbReference type="RefSeq" id="WP_099650885.1">
    <property type="nucleotide sequence ID" value="NZ_CP024411.1"/>
</dbReference>
<keyword evidence="3" id="KW-1185">Reference proteome</keyword>
<protein>
    <recommendedName>
        <fullName evidence="4">ABC transporter substrate-binding protein</fullName>
    </recommendedName>
</protein>
<organism evidence="2 3">
    <name type="scientific">Mesoplasma entomophilum</name>
    <dbReference type="NCBI Taxonomy" id="2149"/>
    <lineage>
        <taxon>Bacteria</taxon>
        <taxon>Bacillati</taxon>
        <taxon>Mycoplasmatota</taxon>
        <taxon>Mollicutes</taxon>
        <taxon>Entomoplasmatales</taxon>
        <taxon>Entomoplasmataceae</taxon>
        <taxon>Mesoplasma</taxon>
    </lineage>
</organism>
<dbReference type="Proteomes" id="UP000232226">
    <property type="component" value="Chromosome"/>
</dbReference>
<dbReference type="PROSITE" id="PS51257">
    <property type="entry name" value="PROKAR_LIPOPROTEIN"/>
    <property type="match status" value="1"/>
</dbReference>
<feature type="signal peptide" evidence="1">
    <location>
        <begin position="1"/>
        <end position="15"/>
    </location>
</feature>
<evidence type="ECO:0008006" key="4">
    <source>
        <dbReference type="Google" id="ProtNLM"/>
    </source>
</evidence>
<name>A0A3S5XYQ3_9MOLU</name>
<dbReference type="EMBL" id="CP024411">
    <property type="protein sequence ID" value="ATQ35186.1"/>
    <property type="molecule type" value="Genomic_DNA"/>
</dbReference>
<keyword evidence="1" id="KW-0732">Signal</keyword>
<reference evidence="2 3" key="1">
    <citation type="submission" date="2017-10" db="EMBL/GenBank/DDBJ databases">
        <title>Complete Genome Sequence of Mesoplasma entomophilum.</title>
        <authorList>
            <person name="Knight T.F."/>
            <person name="Citino T."/>
            <person name="Rubinstein R."/>
            <person name="Neuschaefer Z."/>
        </authorList>
    </citation>
    <scope>NUCLEOTIDE SEQUENCE [LARGE SCALE GENOMIC DNA]</scope>
    <source>
        <strain evidence="2 3">TAC</strain>
    </source>
</reference>
<dbReference type="AlphaFoldDB" id="A0A3S5XYQ3"/>
<proteinExistence type="predicted"/>